<evidence type="ECO:0000313" key="3">
    <source>
        <dbReference type="Proteomes" id="UP001293718"/>
    </source>
</evidence>
<reference evidence="2 3" key="1">
    <citation type="submission" date="2023-11" db="EMBL/GenBank/DDBJ databases">
        <title>Draft genome of Azohydromonas lata strain H1 (DSM1123), a polyhydroxyalkanoate producer.</title>
        <authorList>
            <person name="Traversa D."/>
            <person name="D'Addabbo P."/>
            <person name="Pazzani C."/>
            <person name="Manzari C."/>
            <person name="Chiara M."/>
            <person name="Scrascia M."/>
        </authorList>
    </citation>
    <scope>NUCLEOTIDE SEQUENCE [LARGE SCALE GENOMIC DNA]</scope>
    <source>
        <strain evidence="2 3">H1</strain>
    </source>
</reference>
<keyword evidence="3" id="KW-1185">Reference proteome</keyword>
<dbReference type="PANTHER" id="PTHR12788:SF10">
    <property type="entry name" value="PROTEIN-TYROSINE SULFOTRANSFERASE"/>
    <property type="match status" value="1"/>
</dbReference>
<name>A0ABU5IC89_9BURK</name>
<sequence>MKSSPGPVFVVGVNGSGTTMLADSLGHHPDLYMFPRETRVLPSLLHKYGAMGPISNGNCSALVQELSRGKAFWRENGNQPVVLPEVEYSSAATAGDAIAAVYLHMAHRMGKQHWGDKTPMYVQHLALMARAFPGARFLHVLRDGRDCAQSFHRRWGLSPLRSVWRWKKAVAFGREQGLKLGPDRYMEVKYEDLTSNPEQRMREVCHFLQIPFMPAVLKSNMRYFDPNSDRAQAGAMVPNSQRWRKYFTGDQIRQLESVAGRMLFEAGYPVELMGDADPASWKLASLKWMDWARMSRSHLQGLRRVAGVQAFFMRAREAVTQDRVNRY</sequence>
<protein>
    <submittedName>
        <fullName evidence="2">Sulfotransferase</fullName>
        <ecNumber evidence="2">2.8.2.-</ecNumber>
    </submittedName>
</protein>
<dbReference type="Pfam" id="PF13469">
    <property type="entry name" value="Sulfotransfer_3"/>
    <property type="match status" value="1"/>
</dbReference>
<dbReference type="GO" id="GO:0016740">
    <property type="term" value="F:transferase activity"/>
    <property type="evidence" value="ECO:0007669"/>
    <property type="project" value="UniProtKB-KW"/>
</dbReference>
<evidence type="ECO:0000313" key="2">
    <source>
        <dbReference type="EMBL" id="MDZ5455583.1"/>
    </source>
</evidence>
<dbReference type="Gene3D" id="3.40.50.300">
    <property type="entry name" value="P-loop containing nucleotide triphosphate hydrolases"/>
    <property type="match status" value="1"/>
</dbReference>
<dbReference type="InterPro" id="IPR026634">
    <property type="entry name" value="TPST-like"/>
</dbReference>
<dbReference type="EMBL" id="JAXOJX010000002">
    <property type="protein sequence ID" value="MDZ5455583.1"/>
    <property type="molecule type" value="Genomic_DNA"/>
</dbReference>
<comment type="caution">
    <text evidence="2">The sequence shown here is derived from an EMBL/GenBank/DDBJ whole genome shotgun (WGS) entry which is preliminary data.</text>
</comment>
<dbReference type="Proteomes" id="UP001293718">
    <property type="component" value="Unassembled WGS sequence"/>
</dbReference>
<dbReference type="InterPro" id="IPR027417">
    <property type="entry name" value="P-loop_NTPase"/>
</dbReference>
<gene>
    <name evidence="2" type="ORF">SM757_03250</name>
</gene>
<organism evidence="2 3">
    <name type="scientific">Azohydromonas lata</name>
    <dbReference type="NCBI Taxonomy" id="45677"/>
    <lineage>
        <taxon>Bacteria</taxon>
        <taxon>Pseudomonadati</taxon>
        <taxon>Pseudomonadota</taxon>
        <taxon>Betaproteobacteria</taxon>
        <taxon>Burkholderiales</taxon>
        <taxon>Sphaerotilaceae</taxon>
        <taxon>Azohydromonas</taxon>
    </lineage>
</organism>
<evidence type="ECO:0000256" key="1">
    <source>
        <dbReference type="ARBA" id="ARBA00022679"/>
    </source>
</evidence>
<dbReference type="PANTHER" id="PTHR12788">
    <property type="entry name" value="PROTEIN-TYROSINE SULFOTRANSFERASE 2"/>
    <property type="match status" value="1"/>
</dbReference>
<keyword evidence="1 2" id="KW-0808">Transferase</keyword>
<dbReference type="RefSeq" id="WP_322464338.1">
    <property type="nucleotide sequence ID" value="NZ_JAXOJX010000002.1"/>
</dbReference>
<dbReference type="EC" id="2.8.2.-" evidence="2"/>
<proteinExistence type="predicted"/>
<dbReference type="SUPFAM" id="SSF52540">
    <property type="entry name" value="P-loop containing nucleoside triphosphate hydrolases"/>
    <property type="match status" value="1"/>
</dbReference>
<accession>A0ABU5IC89</accession>